<dbReference type="SMART" id="SM01411">
    <property type="entry name" value="Ephrin_rec_like"/>
    <property type="match status" value="3"/>
</dbReference>
<feature type="signal peptide" evidence="2">
    <location>
        <begin position="1"/>
        <end position="20"/>
    </location>
</feature>
<evidence type="ECO:0000256" key="1">
    <source>
        <dbReference type="SAM" id="MobiDB-lite"/>
    </source>
</evidence>
<dbReference type="EMBL" id="FNXT01000117">
    <property type="protein sequence ID" value="SZX60995.1"/>
    <property type="molecule type" value="Genomic_DNA"/>
</dbReference>
<accession>A0A383V5V9</accession>
<keyword evidence="4" id="KW-1185">Reference proteome</keyword>
<dbReference type="AlphaFoldDB" id="A0A383V5V9"/>
<evidence type="ECO:0008006" key="5">
    <source>
        <dbReference type="Google" id="ProtNLM"/>
    </source>
</evidence>
<evidence type="ECO:0000313" key="4">
    <source>
        <dbReference type="Proteomes" id="UP000256970"/>
    </source>
</evidence>
<evidence type="ECO:0000313" key="3">
    <source>
        <dbReference type="EMBL" id="SZX60995.1"/>
    </source>
</evidence>
<protein>
    <recommendedName>
        <fullName evidence="5">Tyrosine-protein kinase ephrin type A/B receptor-like domain-containing protein</fullName>
    </recommendedName>
</protein>
<evidence type="ECO:0000256" key="2">
    <source>
        <dbReference type="SAM" id="SignalP"/>
    </source>
</evidence>
<sequence>MKAAAAVAAAAAATAGCAAGFYLVNNPATCTKCPVGSYCPGGIATKSVIYSCNWASNDTTVGLTTKAERSTSRAACVNKPGYKHVPSTVGKPSAALCGPNTYAPGFNKQKACTPCQSGLKTDPSVGGLQINATVCKVPPGWFYTGTAAVRCPKEYRGGYAVSTAATKCDSCPVGSTTKHSNSTLLTDCKVLKPGRFWLNSNTQMQKPEPTTSICLQNSWCPGAIPPGHYFSAAANTTVKCANGDAANPNGFYQPNWVQYTGVATTCTACGAGILSADLESLNIFRPSDDGSTTWSPAETLLVPMTSDSCYIRRGQGWCWLLAPMSASPSTWPSPATPTTTAQTAPTRAS</sequence>
<proteinExistence type="predicted"/>
<reference evidence="3 4" key="1">
    <citation type="submission" date="2016-10" db="EMBL/GenBank/DDBJ databases">
        <authorList>
            <person name="Cai Z."/>
        </authorList>
    </citation>
    <scope>NUCLEOTIDE SEQUENCE [LARGE SCALE GENOMIC DNA]</scope>
</reference>
<feature type="chain" id="PRO_5016797783" description="Tyrosine-protein kinase ephrin type A/B receptor-like domain-containing protein" evidence="2">
    <location>
        <begin position="21"/>
        <end position="349"/>
    </location>
</feature>
<dbReference type="PROSITE" id="PS51257">
    <property type="entry name" value="PROKAR_LIPOPROTEIN"/>
    <property type="match status" value="1"/>
</dbReference>
<keyword evidence="2" id="KW-0732">Signal</keyword>
<organism evidence="3 4">
    <name type="scientific">Tetradesmus obliquus</name>
    <name type="common">Green alga</name>
    <name type="synonym">Acutodesmus obliquus</name>
    <dbReference type="NCBI Taxonomy" id="3088"/>
    <lineage>
        <taxon>Eukaryota</taxon>
        <taxon>Viridiplantae</taxon>
        <taxon>Chlorophyta</taxon>
        <taxon>core chlorophytes</taxon>
        <taxon>Chlorophyceae</taxon>
        <taxon>CS clade</taxon>
        <taxon>Sphaeropleales</taxon>
        <taxon>Scenedesmaceae</taxon>
        <taxon>Tetradesmus</taxon>
    </lineage>
</organism>
<name>A0A383V5V9_TETOB</name>
<dbReference type="Proteomes" id="UP000256970">
    <property type="component" value="Unassembled WGS sequence"/>
</dbReference>
<feature type="region of interest" description="Disordered" evidence="1">
    <location>
        <begin position="327"/>
        <end position="349"/>
    </location>
</feature>
<gene>
    <name evidence="3" type="ORF">BQ4739_LOCUS1532</name>
</gene>